<reference evidence="2 3" key="1">
    <citation type="submission" date="2021-03" db="EMBL/GenBank/DDBJ databases">
        <authorList>
            <person name="Kanchanasin P."/>
            <person name="Saeng-In P."/>
            <person name="Phongsopitanun W."/>
            <person name="Yuki M."/>
            <person name="Kudo T."/>
            <person name="Ohkuma M."/>
            <person name="Tanasupawat S."/>
        </authorList>
    </citation>
    <scope>NUCLEOTIDE SEQUENCE [LARGE SCALE GENOMIC DNA]</scope>
    <source>
        <strain evidence="2 3">L46</strain>
    </source>
</reference>
<comment type="caution">
    <text evidence="2">The sequence shown here is derived from an EMBL/GenBank/DDBJ whole genome shotgun (WGS) entry which is preliminary data.</text>
</comment>
<proteinExistence type="predicted"/>
<keyword evidence="3" id="KW-1185">Reference proteome</keyword>
<dbReference type="EMBL" id="JAGEOK010000059">
    <property type="protein sequence ID" value="MBO2445038.1"/>
    <property type="molecule type" value="Genomic_DNA"/>
</dbReference>
<keyword evidence="1" id="KW-0472">Membrane</keyword>
<keyword evidence="1" id="KW-0812">Transmembrane</keyword>
<keyword evidence="1" id="KW-1133">Transmembrane helix</keyword>
<evidence type="ECO:0000313" key="2">
    <source>
        <dbReference type="EMBL" id="MBO2445038.1"/>
    </source>
</evidence>
<accession>A0ABS3RFM4</accession>
<organism evidence="2 3">
    <name type="scientific">Actinomadura nitritigenes</name>
    <dbReference type="NCBI Taxonomy" id="134602"/>
    <lineage>
        <taxon>Bacteria</taxon>
        <taxon>Bacillati</taxon>
        <taxon>Actinomycetota</taxon>
        <taxon>Actinomycetes</taxon>
        <taxon>Streptosporangiales</taxon>
        <taxon>Thermomonosporaceae</taxon>
        <taxon>Actinomadura</taxon>
    </lineage>
</organism>
<protein>
    <submittedName>
        <fullName evidence="2">Uncharacterized protein</fullName>
    </submittedName>
</protein>
<evidence type="ECO:0000313" key="3">
    <source>
        <dbReference type="Proteomes" id="UP000666915"/>
    </source>
</evidence>
<name>A0ABS3RFM4_9ACTN</name>
<feature type="transmembrane region" description="Helical" evidence="1">
    <location>
        <begin position="27"/>
        <end position="49"/>
    </location>
</feature>
<dbReference type="Proteomes" id="UP000666915">
    <property type="component" value="Unassembled WGS sequence"/>
</dbReference>
<sequence length="54" mass="5704">MPDLPSHPETDRHGEPAIAAGSRRRRVLLITAAAAVVALVLVLHLTGVISMGEH</sequence>
<evidence type="ECO:0000256" key="1">
    <source>
        <dbReference type="SAM" id="Phobius"/>
    </source>
</evidence>
<gene>
    <name evidence="2" type="ORF">J4557_46800</name>
</gene>
<dbReference type="RefSeq" id="WP_208274027.1">
    <property type="nucleotide sequence ID" value="NZ_BAAAGM010000017.1"/>
</dbReference>